<dbReference type="InterPro" id="IPR000182">
    <property type="entry name" value="GNAT_dom"/>
</dbReference>
<proteinExistence type="predicted"/>
<keyword evidence="5" id="KW-1185">Reference proteome</keyword>
<dbReference type="SUPFAM" id="SSF55729">
    <property type="entry name" value="Acyl-CoA N-acyltransferases (Nat)"/>
    <property type="match status" value="1"/>
</dbReference>
<comment type="caution">
    <text evidence="4">The sequence shown here is derived from an EMBL/GenBank/DDBJ whole genome shotgun (WGS) entry which is preliminary data.</text>
</comment>
<dbReference type="CDD" id="cd04301">
    <property type="entry name" value="NAT_SF"/>
    <property type="match status" value="1"/>
</dbReference>
<gene>
    <name evidence="4" type="ORF">QNA08_11685</name>
</gene>
<dbReference type="RefSeq" id="WP_283740887.1">
    <property type="nucleotide sequence ID" value="NZ_JASJEV010000006.1"/>
</dbReference>
<evidence type="ECO:0000256" key="2">
    <source>
        <dbReference type="ARBA" id="ARBA00023315"/>
    </source>
</evidence>
<dbReference type="PANTHER" id="PTHR43877">
    <property type="entry name" value="AMINOALKYLPHOSPHONATE N-ACETYLTRANSFERASE-RELATED-RELATED"/>
    <property type="match status" value="1"/>
</dbReference>
<evidence type="ECO:0000313" key="5">
    <source>
        <dbReference type="Proteomes" id="UP001321492"/>
    </source>
</evidence>
<dbReference type="Proteomes" id="UP001321492">
    <property type="component" value="Unassembled WGS sequence"/>
</dbReference>
<dbReference type="EMBL" id="JASJEV010000006">
    <property type="protein sequence ID" value="MDJ1158896.1"/>
    <property type="molecule type" value="Genomic_DNA"/>
</dbReference>
<dbReference type="PROSITE" id="PS51186">
    <property type="entry name" value="GNAT"/>
    <property type="match status" value="1"/>
</dbReference>
<dbReference type="InterPro" id="IPR050832">
    <property type="entry name" value="Bact_Acetyltransf"/>
</dbReference>
<dbReference type="InterPro" id="IPR016181">
    <property type="entry name" value="Acyl_CoA_acyltransferase"/>
</dbReference>
<sequence length="190" mass="20295">MRTMMNDVTTPPTTVGVIAIRALGAVEAERRLPELAAVLVDAVAHGASVNFMAGFTEAEATAFWRGQLPEITAGGRVLLVAEAAGRLVGTVVVTFAHQPNAPHRAEIGKMLVHSGLRRQGLGKRLLTAAEEAARQAGRTLLLLDTEKGSAGDRLYRHCGWIEVGTVPNHAFTPDGRRAPTVIFYKELGQP</sequence>
<accession>A0ABT7AHP1</accession>
<protein>
    <submittedName>
        <fullName evidence="4">GNAT family N-acetyltransferase</fullName>
    </submittedName>
</protein>
<evidence type="ECO:0000313" key="4">
    <source>
        <dbReference type="EMBL" id="MDJ1158896.1"/>
    </source>
</evidence>
<dbReference type="Pfam" id="PF00583">
    <property type="entry name" value="Acetyltransf_1"/>
    <property type="match status" value="1"/>
</dbReference>
<reference evidence="4 5" key="1">
    <citation type="submission" date="2023-05" db="EMBL/GenBank/DDBJ databases">
        <title>Chelatococcus sp. nov., a moderately thermophilic bacterium isolated from hot spring microbial mat.</title>
        <authorList>
            <person name="Hu C.-J."/>
            <person name="Li W.-J."/>
        </authorList>
    </citation>
    <scope>NUCLEOTIDE SEQUENCE [LARGE SCALE GENOMIC DNA]</scope>
    <source>
        <strain evidence="4 5">SYSU G07232</strain>
    </source>
</reference>
<keyword evidence="1" id="KW-0808">Transferase</keyword>
<feature type="domain" description="N-acetyltransferase" evidence="3">
    <location>
        <begin position="18"/>
        <end position="188"/>
    </location>
</feature>
<organism evidence="4 5">
    <name type="scientific">Chelatococcus albus</name>
    <dbReference type="NCBI Taxonomy" id="3047466"/>
    <lineage>
        <taxon>Bacteria</taxon>
        <taxon>Pseudomonadati</taxon>
        <taxon>Pseudomonadota</taxon>
        <taxon>Alphaproteobacteria</taxon>
        <taxon>Hyphomicrobiales</taxon>
        <taxon>Chelatococcaceae</taxon>
        <taxon>Chelatococcus</taxon>
    </lineage>
</organism>
<evidence type="ECO:0000256" key="1">
    <source>
        <dbReference type="ARBA" id="ARBA00022679"/>
    </source>
</evidence>
<keyword evidence="2" id="KW-0012">Acyltransferase</keyword>
<evidence type="ECO:0000259" key="3">
    <source>
        <dbReference type="PROSITE" id="PS51186"/>
    </source>
</evidence>
<name>A0ABT7AHP1_9HYPH</name>
<dbReference type="Gene3D" id="3.40.630.30">
    <property type="match status" value="1"/>
</dbReference>